<dbReference type="AlphaFoldDB" id="A0A061J4B0"/>
<comment type="caution">
    <text evidence="2">The sequence shown here is derived from an EMBL/GenBank/DDBJ whole genome shotgun (WGS) entry which is preliminary data.</text>
</comment>
<dbReference type="EMBL" id="AUPL01002572">
    <property type="protein sequence ID" value="ESL09704.1"/>
    <property type="molecule type" value="Genomic_DNA"/>
</dbReference>
<feature type="compositionally biased region" description="Polar residues" evidence="1">
    <location>
        <begin position="91"/>
        <end position="100"/>
    </location>
</feature>
<dbReference type="Proteomes" id="UP000031737">
    <property type="component" value="Unassembled WGS sequence"/>
</dbReference>
<proteinExistence type="predicted"/>
<gene>
    <name evidence="2" type="ORF">TRSC58_02572</name>
</gene>
<evidence type="ECO:0000313" key="3">
    <source>
        <dbReference type="Proteomes" id="UP000031737"/>
    </source>
</evidence>
<reference evidence="2 3" key="1">
    <citation type="submission" date="2013-07" db="EMBL/GenBank/DDBJ databases">
        <authorList>
            <person name="Stoco P.H."/>
            <person name="Wagner G."/>
            <person name="Gerber A."/>
            <person name="Zaha A."/>
            <person name="Thompson C."/>
            <person name="Bartholomeu D.C."/>
            <person name="Luckemeyer D.D."/>
            <person name="Bahia D."/>
            <person name="Loreto E."/>
            <person name="Prestes E.B."/>
            <person name="Lima F.M."/>
            <person name="Rodrigues-Luiz G."/>
            <person name="Vallejo G.A."/>
            <person name="Filho J.F."/>
            <person name="Monteiro K.M."/>
            <person name="Tyler K.M."/>
            <person name="de Almeida L.G."/>
            <person name="Ortiz M.F."/>
            <person name="Siervo M.A."/>
            <person name="de Moraes M.H."/>
            <person name="Cunha O.L."/>
            <person name="Mendonca-Neto R."/>
            <person name="Silva R."/>
            <person name="Teixeira S.M."/>
            <person name="Murta S.M."/>
            <person name="Sincero T.C."/>
            <person name="Mendes T.A."/>
            <person name="Urmenyi T.P."/>
            <person name="Silva V.G."/>
            <person name="da Rocha W.D."/>
            <person name="Andersson B."/>
            <person name="Romanha A.J."/>
            <person name="Steindel M."/>
            <person name="de Vasconcelos A.T."/>
            <person name="Grisard E.C."/>
        </authorList>
    </citation>
    <scope>NUCLEOTIDE SEQUENCE [LARGE SCALE GENOMIC DNA]</scope>
    <source>
        <strain evidence="2 3">SC58</strain>
    </source>
</reference>
<protein>
    <submittedName>
        <fullName evidence="2">Uncharacterized protein</fullName>
    </submittedName>
</protein>
<sequence length="403" mass="43966">MLGELPPIVELPANVAGALRPVPLFVHTAGLYEGASAPKHHLRSDGNAAGTGDMGSDAAAGGAPAMPRRVNAAPPQLSDGQGEIRAAAAPQSETRGVSGRLQSSFALTGHSMEALTEQDVDVLLKVLETRYEKYLSAKQQTTERYLTRIETDVDRFLAAHYGEGAAAPSSRFGGGVASFIKNTLVPQIPSPQRVRGGGGTSPSAEKAVSDDNTRCCDSRTDGLPTLQASSYRANAIPFNYLDVRPMNMETIAGNLVVLRHCLAECFAPENTVQKSLLGPIVRGVWDQSLRSLQKSARELLEVAQQNVWPPLEYIFLRQRRGDAAVGRERRAKYDRIVAALQDDLKYLHTIHEMDREVIEGQIQARQAAEEGLSDYVPVSGLVLSRLHRLENEHRTVLEFWKTR</sequence>
<keyword evidence="3" id="KW-1185">Reference proteome</keyword>
<feature type="compositionally biased region" description="Low complexity" evidence="1">
    <location>
        <begin position="48"/>
        <end position="67"/>
    </location>
</feature>
<evidence type="ECO:0000313" key="2">
    <source>
        <dbReference type="EMBL" id="ESL09704.1"/>
    </source>
</evidence>
<accession>A0A061J4B0</accession>
<feature type="region of interest" description="Disordered" evidence="1">
    <location>
        <begin position="37"/>
        <end position="100"/>
    </location>
</feature>
<feature type="region of interest" description="Disordered" evidence="1">
    <location>
        <begin position="190"/>
        <end position="215"/>
    </location>
</feature>
<dbReference type="VEuPathDB" id="TriTrypDB:TRSC58_02572"/>
<dbReference type="OrthoDB" id="21001at2759"/>
<evidence type="ECO:0000256" key="1">
    <source>
        <dbReference type="SAM" id="MobiDB-lite"/>
    </source>
</evidence>
<name>A0A061J4B0_TRYRA</name>
<organism evidence="2 3">
    <name type="scientific">Trypanosoma rangeli SC58</name>
    <dbReference type="NCBI Taxonomy" id="429131"/>
    <lineage>
        <taxon>Eukaryota</taxon>
        <taxon>Discoba</taxon>
        <taxon>Euglenozoa</taxon>
        <taxon>Kinetoplastea</taxon>
        <taxon>Metakinetoplastina</taxon>
        <taxon>Trypanosomatida</taxon>
        <taxon>Trypanosomatidae</taxon>
        <taxon>Trypanosoma</taxon>
        <taxon>Herpetosoma</taxon>
    </lineage>
</organism>